<evidence type="ECO:0000256" key="5">
    <source>
        <dbReference type="ARBA" id="ARBA00022729"/>
    </source>
</evidence>
<evidence type="ECO:0000313" key="14">
    <source>
        <dbReference type="EMBL" id="GFH54457.1"/>
    </source>
</evidence>
<keyword evidence="9" id="KW-0325">Glycoprotein</keyword>
<evidence type="ECO:0000313" key="15">
    <source>
        <dbReference type="Proteomes" id="UP001054902"/>
    </source>
</evidence>
<keyword evidence="8 11" id="KW-0472">Membrane</keyword>
<feature type="chain" id="PRO_5041954339" description="Nicastrin" evidence="12">
    <location>
        <begin position="24"/>
        <end position="777"/>
    </location>
</feature>
<dbReference type="EMBL" id="BLLK01000047">
    <property type="protein sequence ID" value="GFH54457.1"/>
    <property type="molecule type" value="Genomic_DNA"/>
</dbReference>
<feature type="transmembrane region" description="Helical" evidence="11">
    <location>
        <begin position="748"/>
        <end position="767"/>
    </location>
</feature>
<name>A0AAD3CYR0_9STRA</name>
<feature type="domain" description="Nicastrin small lobe" evidence="13">
    <location>
        <begin position="44"/>
        <end position="192"/>
    </location>
</feature>
<dbReference type="GO" id="GO:0005886">
    <property type="term" value="C:plasma membrane"/>
    <property type="evidence" value="ECO:0007669"/>
    <property type="project" value="UniProtKB-ARBA"/>
</dbReference>
<evidence type="ECO:0000256" key="7">
    <source>
        <dbReference type="ARBA" id="ARBA00022989"/>
    </source>
</evidence>
<dbReference type="Pfam" id="PF05450">
    <property type="entry name" value="Nicastrin"/>
    <property type="match status" value="1"/>
</dbReference>
<evidence type="ECO:0000256" key="8">
    <source>
        <dbReference type="ARBA" id="ARBA00023136"/>
    </source>
</evidence>
<dbReference type="SUPFAM" id="SSF53187">
    <property type="entry name" value="Zn-dependent exopeptidases"/>
    <property type="match status" value="1"/>
</dbReference>
<evidence type="ECO:0000256" key="3">
    <source>
        <dbReference type="ARBA" id="ARBA00015303"/>
    </source>
</evidence>
<evidence type="ECO:0000256" key="6">
    <source>
        <dbReference type="ARBA" id="ARBA00022976"/>
    </source>
</evidence>
<dbReference type="GO" id="GO:0016485">
    <property type="term" value="P:protein processing"/>
    <property type="evidence" value="ECO:0007669"/>
    <property type="project" value="InterPro"/>
</dbReference>
<keyword evidence="4 11" id="KW-0812">Transmembrane</keyword>
<keyword evidence="7 11" id="KW-1133">Transmembrane helix</keyword>
<proteinExistence type="inferred from homology"/>
<evidence type="ECO:0000256" key="10">
    <source>
        <dbReference type="SAM" id="MobiDB-lite"/>
    </source>
</evidence>
<dbReference type="InterPro" id="IPR008710">
    <property type="entry name" value="Nicastrin"/>
</dbReference>
<dbReference type="GO" id="GO:0007219">
    <property type="term" value="P:Notch signaling pathway"/>
    <property type="evidence" value="ECO:0007669"/>
    <property type="project" value="UniProtKB-KW"/>
</dbReference>
<sequence length="777" mass="83560">MKFLSSSLVSVVASSFCITSAAGDKTLTLDHPFQTSFKKLPQKPCVSLFTREGRIGCGTSDRESMVGQVLSWTKLMNSNYYNQIAQKLPKFVAVLGEHEYNAQTVEQIIANSDSSLLQGILVVNATSSDGSSSQGYYSPAPVSPRGEDSPSAQLTPDNGYAWNTYGDGLILKDMYGIPTGFVQDSRIAEYMYNAGDQQATDFIAKLSNENVNVFDEEIKKFPPIMAEFDLYMGPEEMNSVDCLSWIDNDGNWRPKCLPLGGTSVYATAGTPYTRGDSNEEKKPIVIVGTNMDATAMFHDLSFGANSAAGNILAVLMAAKLFGESVTDDILDGLQNKIMFAFFQGENYGYIGSRSFLRDVAYPGFECSENGTVPALAKEKDKENPKMACLSPLRHDLDFMDLGNIQHMITVDQVGILTTENTFYAYDSTGNNVLTGLSSDDWTVAASSAGALPPTPLSSLVSLSGGNVGGMVLTGYDDAYAAKSNYLSHKDTAASGNINLEAIAKAATIIARAALVSAYGDNYDGSAMNTIPDLDADDEDFKKAANCFFEDGNCDLLTNFAKMERGNMRVTHDADLGIGPSLGKPPQYYPSVLDSRNGQPFVQVDGKSYGAYNGDKTYGENKDDKFLVRPNLLSMSLYGLLNDYLGRGGLEASGDSNLKKCQSSSECSKVSCSSGIDPAVCTGSKVCVCPRAHYHLALDEGLVASPNNSTGVFIPSDDDDSVSPMYTEPYWSNDIGVHVYRASGSSASWTLGVGFVTAAGCVAASIFLNRSLRKQKLY</sequence>
<accession>A0AAD3CYR0</accession>
<reference evidence="14 15" key="1">
    <citation type="journal article" date="2021" name="Sci. Rep.">
        <title>The genome of the diatom Chaetoceros tenuissimus carries an ancient integrated fragment of an extant virus.</title>
        <authorList>
            <person name="Hongo Y."/>
            <person name="Kimura K."/>
            <person name="Takaki Y."/>
            <person name="Yoshida Y."/>
            <person name="Baba S."/>
            <person name="Kobayashi G."/>
            <person name="Nagasaki K."/>
            <person name="Hano T."/>
            <person name="Tomaru Y."/>
        </authorList>
    </citation>
    <scope>NUCLEOTIDE SEQUENCE [LARGE SCALE GENOMIC DNA]</scope>
    <source>
        <strain evidence="14 15">NIES-3715</strain>
    </source>
</reference>
<dbReference type="Gene3D" id="3.40.630.10">
    <property type="entry name" value="Zn peptidases"/>
    <property type="match status" value="1"/>
</dbReference>
<feature type="region of interest" description="Disordered" evidence="10">
    <location>
        <begin position="127"/>
        <end position="152"/>
    </location>
</feature>
<comment type="similarity">
    <text evidence="2">Belongs to the nicastrin family.</text>
</comment>
<evidence type="ECO:0000259" key="13">
    <source>
        <dbReference type="Pfam" id="PF18266"/>
    </source>
</evidence>
<keyword evidence="15" id="KW-1185">Reference proteome</keyword>
<dbReference type="InterPro" id="IPR041084">
    <property type="entry name" value="Ncstrn_small"/>
</dbReference>
<evidence type="ECO:0000256" key="1">
    <source>
        <dbReference type="ARBA" id="ARBA00004479"/>
    </source>
</evidence>
<dbReference type="PANTHER" id="PTHR21092">
    <property type="entry name" value="NICASTRIN"/>
    <property type="match status" value="1"/>
</dbReference>
<gene>
    <name evidence="14" type="ORF">CTEN210_10933</name>
</gene>
<dbReference type="AlphaFoldDB" id="A0AAD3CYR0"/>
<dbReference type="Pfam" id="PF18266">
    <property type="entry name" value="Ncstrn_small"/>
    <property type="match status" value="1"/>
</dbReference>
<organism evidence="14 15">
    <name type="scientific">Chaetoceros tenuissimus</name>
    <dbReference type="NCBI Taxonomy" id="426638"/>
    <lineage>
        <taxon>Eukaryota</taxon>
        <taxon>Sar</taxon>
        <taxon>Stramenopiles</taxon>
        <taxon>Ochrophyta</taxon>
        <taxon>Bacillariophyta</taxon>
        <taxon>Coscinodiscophyceae</taxon>
        <taxon>Chaetocerotophycidae</taxon>
        <taxon>Chaetocerotales</taxon>
        <taxon>Chaetocerotaceae</taxon>
        <taxon>Chaetoceros</taxon>
    </lineage>
</organism>
<evidence type="ECO:0000256" key="4">
    <source>
        <dbReference type="ARBA" id="ARBA00022692"/>
    </source>
</evidence>
<comment type="subcellular location">
    <subcellularLocation>
        <location evidence="1">Membrane</location>
        <topology evidence="1">Single-pass type I membrane protein</topology>
    </subcellularLocation>
</comment>
<evidence type="ECO:0000256" key="2">
    <source>
        <dbReference type="ARBA" id="ARBA00007717"/>
    </source>
</evidence>
<feature type="compositionally biased region" description="Low complexity" evidence="10">
    <location>
        <begin position="127"/>
        <end position="138"/>
    </location>
</feature>
<comment type="caution">
    <text evidence="14">The sequence shown here is derived from an EMBL/GenBank/DDBJ whole genome shotgun (WGS) entry which is preliminary data.</text>
</comment>
<dbReference type="PANTHER" id="PTHR21092:SF0">
    <property type="entry name" value="NICASTRIN"/>
    <property type="match status" value="1"/>
</dbReference>
<keyword evidence="6" id="KW-0914">Notch signaling pathway</keyword>
<evidence type="ECO:0000256" key="11">
    <source>
        <dbReference type="SAM" id="Phobius"/>
    </source>
</evidence>
<keyword evidence="5 12" id="KW-0732">Signal</keyword>
<protein>
    <recommendedName>
        <fullName evidence="3">Nicastrin</fullName>
    </recommendedName>
</protein>
<evidence type="ECO:0000256" key="9">
    <source>
        <dbReference type="ARBA" id="ARBA00023180"/>
    </source>
</evidence>
<dbReference type="Proteomes" id="UP001054902">
    <property type="component" value="Unassembled WGS sequence"/>
</dbReference>
<feature type="signal peptide" evidence="12">
    <location>
        <begin position="1"/>
        <end position="23"/>
    </location>
</feature>
<evidence type="ECO:0000256" key="12">
    <source>
        <dbReference type="SAM" id="SignalP"/>
    </source>
</evidence>